<evidence type="ECO:0000256" key="9">
    <source>
        <dbReference type="SAM" id="MobiDB-lite"/>
    </source>
</evidence>
<accession>A0A9P0E653</accession>
<evidence type="ECO:0000256" key="3">
    <source>
        <dbReference type="ARBA" id="ARBA00022771"/>
    </source>
</evidence>
<dbReference type="AlphaFoldDB" id="A0A9P0E653"/>
<sequence>MTLTSGSESSDVIENIYPVVADSPRSPEKQVKKPHHCDFAGCKAQFSRPWRLQAHKAVHLGKRPFPCDFENCDKSYTSNYHLRRHKVTSHKIKNIISVLIKCRHPGCPKEFKTSQFEKKHFTRTHEEKTCKICGVSFFKRNQLRKHLFVHSIDHPYFCNECNTGFDHLFLLKRHQRGHALHLCPVKTCIETFKNWSSLRKHLKLHPYDYVCGYCKKGYRNKKFLKAHVIRHMNKTLRKQSELKKFSCNLCQATLLGKASLRRHIRKLHENPPDIKKVPSSSNKPRAPRKDKGIPKKSFASVLSTLIVPKIIDDKLIKGEPTEEVVRILNEAEM</sequence>
<feature type="domain" description="C2H2-type" evidence="10">
    <location>
        <begin position="65"/>
        <end position="95"/>
    </location>
</feature>
<dbReference type="PANTHER" id="PTHR46179">
    <property type="entry name" value="ZINC FINGER PROTEIN"/>
    <property type="match status" value="1"/>
</dbReference>
<dbReference type="SMART" id="SM00355">
    <property type="entry name" value="ZnF_C2H2"/>
    <property type="match status" value="8"/>
</dbReference>
<keyword evidence="3 8" id="KW-0863">Zinc-finger</keyword>
<dbReference type="SUPFAM" id="SSF57667">
    <property type="entry name" value="beta-beta-alpha zinc fingers"/>
    <property type="match status" value="2"/>
</dbReference>
<feature type="region of interest" description="Disordered" evidence="9">
    <location>
        <begin position="267"/>
        <end position="293"/>
    </location>
</feature>
<gene>
    <name evidence="11" type="ORF">NEZAVI_LOCUS1777</name>
</gene>
<evidence type="ECO:0000259" key="10">
    <source>
        <dbReference type="PROSITE" id="PS50157"/>
    </source>
</evidence>
<dbReference type="Proteomes" id="UP001152798">
    <property type="component" value="Chromosome 1"/>
</dbReference>
<feature type="domain" description="C2H2-type" evidence="10">
    <location>
        <begin position="128"/>
        <end position="155"/>
    </location>
</feature>
<keyword evidence="4" id="KW-0862">Zinc</keyword>
<keyword evidence="5" id="KW-0805">Transcription regulation</keyword>
<dbReference type="InterPro" id="IPR051061">
    <property type="entry name" value="Zinc_finger_trans_reg"/>
</dbReference>
<evidence type="ECO:0000313" key="11">
    <source>
        <dbReference type="EMBL" id="CAH1390593.1"/>
    </source>
</evidence>
<evidence type="ECO:0000256" key="2">
    <source>
        <dbReference type="ARBA" id="ARBA00022723"/>
    </source>
</evidence>
<reference evidence="11" key="1">
    <citation type="submission" date="2022-01" db="EMBL/GenBank/DDBJ databases">
        <authorList>
            <person name="King R."/>
        </authorList>
    </citation>
    <scope>NUCLEOTIDE SEQUENCE</scope>
</reference>
<evidence type="ECO:0000256" key="4">
    <source>
        <dbReference type="ARBA" id="ARBA00022833"/>
    </source>
</evidence>
<comment type="subcellular location">
    <subcellularLocation>
        <location evidence="1">Nucleus</location>
    </subcellularLocation>
</comment>
<keyword evidence="2" id="KW-0479">Metal-binding</keyword>
<dbReference type="GO" id="GO:0006357">
    <property type="term" value="P:regulation of transcription by RNA polymerase II"/>
    <property type="evidence" value="ECO:0007669"/>
    <property type="project" value="TreeGrafter"/>
</dbReference>
<dbReference type="InterPro" id="IPR013087">
    <property type="entry name" value="Znf_C2H2_type"/>
</dbReference>
<feature type="domain" description="C2H2-type" evidence="10">
    <location>
        <begin position="156"/>
        <end position="179"/>
    </location>
</feature>
<evidence type="ECO:0000256" key="1">
    <source>
        <dbReference type="ARBA" id="ARBA00004123"/>
    </source>
</evidence>
<feature type="domain" description="C2H2-type" evidence="10">
    <location>
        <begin position="245"/>
        <end position="273"/>
    </location>
</feature>
<dbReference type="InterPro" id="IPR036236">
    <property type="entry name" value="Znf_C2H2_sf"/>
</dbReference>
<feature type="domain" description="C2H2-type" evidence="10">
    <location>
        <begin position="35"/>
        <end position="64"/>
    </location>
</feature>
<evidence type="ECO:0000256" key="5">
    <source>
        <dbReference type="ARBA" id="ARBA00023015"/>
    </source>
</evidence>
<feature type="domain" description="C2H2-type" evidence="10">
    <location>
        <begin position="181"/>
        <end position="205"/>
    </location>
</feature>
<dbReference type="OrthoDB" id="2687452at2759"/>
<evidence type="ECO:0000313" key="12">
    <source>
        <dbReference type="Proteomes" id="UP001152798"/>
    </source>
</evidence>
<dbReference type="GO" id="GO:0005634">
    <property type="term" value="C:nucleus"/>
    <property type="evidence" value="ECO:0007669"/>
    <property type="project" value="UniProtKB-SubCell"/>
</dbReference>
<dbReference type="PROSITE" id="PS00028">
    <property type="entry name" value="ZINC_FINGER_C2H2_1"/>
    <property type="match status" value="7"/>
</dbReference>
<dbReference type="Pfam" id="PF00096">
    <property type="entry name" value="zf-C2H2"/>
    <property type="match status" value="4"/>
</dbReference>
<keyword evidence="7" id="KW-0539">Nucleus</keyword>
<keyword evidence="12" id="KW-1185">Reference proteome</keyword>
<evidence type="ECO:0000256" key="6">
    <source>
        <dbReference type="ARBA" id="ARBA00023163"/>
    </source>
</evidence>
<feature type="compositionally biased region" description="Basic and acidic residues" evidence="9">
    <location>
        <begin position="267"/>
        <end position="276"/>
    </location>
</feature>
<evidence type="ECO:0000256" key="7">
    <source>
        <dbReference type="ARBA" id="ARBA00023242"/>
    </source>
</evidence>
<dbReference type="PROSITE" id="PS50157">
    <property type="entry name" value="ZINC_FINGER_C2H2_2"/>
    <property type="match status" value="7"/>
</dbReference>
<organism evidence="11 12">
    <name type="scientific">Nezara viridula</name>
    <name type="common">Southern green stink bug</name>
    <name type="synonym">Cimex viridulus</name>
    <dbReference type="NCBI Taxonomy" id="85310"/>
    <lineage>
        <taxon>Eukaryota</taxon>
        <taxon>Metazoa</taxon>
        <taxon>Ecdysozoa</taxon>
        <taxon>Arthropoda</taxon>
        <taxon>Hexapoda</taxon>
        <taxon>Insecta</taxon>
        <taxon>Pterygota</taxon>
        <taxon>Neoptera</taxon>
        <taxon>Paraneoptera</taxon>
        <taxon>Hemiptera</taxon>
        <taxon>Heteroptera</taxon>
        <taxon>Panheteroptera</taxon>
        <taxon>Pentatomomorpha</taxon>
        <taxon>Pentatomoidea</taxon>
        <taxon>Pentatomidae</taxon>
        <taxon>Pentatominae</taxon>
        <taxon>Nezara</taxon>
    </lineage>
</organism>
<proteinExistence type="predicted"/>
<dbReference type="GO" id="GO:0008270">
    <property type="term" value="F:zinc ion binding"/>
    <property type="evidence" value="ECO:0007669"/>
    <property type="project" value="UniProtKB-KW"/>
</dbReference>
<evidence type="ECO:0000256" key="8">
    <source>
        <dbReference type="PROSITE-ProRule" id="PRU00042"/>
    </source>
</evidence>
<name>A0A9P0E653_NEZVI</name>
<dbReference type="EMBL" id="OV725077">
    <property type="protein sequence ID" value="CAH1390593.1"/>
    <property type="molecule type" value="Genomic_DNA"/>
</dbReference>
<feature type="domain" description="C2H2-type" evidence="10">
    <location>
        <begin position="209"/>
        <end position="236"/>
    </location>
</feature>
<protein>
    <recommendedName>
        <fullName evidence="10">C2H2-type domain-containing protein</fullName>
    </recommendedName>
</protein>
<dbReference type="Gene3D" id="3.30.160.60">
    <property type="entry name" value="Classic Zinc Finger"/>
    <property type="match status" value="4"/>
</dbReference>
<dbReference type="PANTHER" id="PTHR46179:SF13">
    <property type="entry name" value="C2H2-TYPE DOMAIN-CONTAINING PROTEIN"/>
    <property type="match status" value="1"/>
</dbReference>
<keyword evidence="6" id="KW-0804">Transcription</keyword>